<dbReference type="InterPro" id="IPR022551">
    <property type="entry name" value="BrxC"/>
</dbReference>
<proteinExistence type="predicted"/>
<evidence type="ECO:0000313" key="1">
    <source>
        <dbReference type="EMBL" id="PWI58830.1"/>
    </source>
</evidence>
<comment type="caution">
    <text evidence="1">The sequence shown here is derived from an EMBL/GenBank/DDBJ whole genome shotgun (WGS) entry which is preliminary data.</text>
</comment>
<dbReference type="NCBIfam" id="TIGR04019">
    <property type="entry name" value="B_thiol_YtxJ"/>
    <property type="match status" value="1"/>
</dbReference>
<dbReference type="AlphaFoldDB" id="A0A2U3DC23"/>
<evidence type="ECO:0008006" key="3">
    <source>
        <dbReference type="Google" id="ProtNLM"/>
    </source>
</evidence>
<keyword evidence="2" id="KW-1185">Reference proteome</keyword>
<organism evidence="1 2">
    <name type="scientific">Sulfoacidibacillus thermotolerans</name>
    <name type="common">Acidibacillus sulfuroxidans</name>
    <dbReference type="NCBI Taxonomy" id="1765684"/>
    <lineage>
        <taxon>Bacteria</taxon>
        <taxon>Bacillati</taxon>
        <taxon>Bacillota</taxon>
        <taxon>Bacilli</taxon>
        <taxon>Bacillales</taxon>
        <taxon>Alicyclobacillaceae</taxon>
        <taxon>Sulfoacidibacillus</taxon>
    </lineage>
</organism>
<dbReference type="RefSeq" id="WP_109429424.1">
    <property type="nucleotide sequence ID" value="NZ_MPDK01000002.1"/>
</dbReference>
<accession>A0A2U3DC23</accession>
<dbReference type="OrthoDB" id="677051at2"/>
<reference evidence="1 2" key="1">
    <citation type="submission" date="2016-11" db="EMBL/GenBank/DDBJ databases">
        <title>Comparative genomics of Acidibacillus ferroxidans species.</title>
        <authorList>
            <person name="Oliveira G."/>
            <person name="Nunes G."/>
            <person name="Oliveira R."/>
            <person name="Araujo F."/>
            <person name="Salim A."/>
            <person name="Scholte L."/>
            <person name="Morais D."/>
            <person name="Nancucheo I."/>
            <person name="Johnson D.B."/>
            <person name="Grail B."/>
            <person name="Bittencourt J."/>
            <person name="Valadares R."/>
        </authorList>
    </citation>
    <scope>NUCLEOTIDE SEQUENCE [LARGE SCALE GENOMIC DNA]</scope>
    <source>
        <strain evidence="1 2">Y002</strain>
    </source>
</reference>
<sequence length="109" mass="12404">MIELKTEAEWIEQTSKQASPYFIFKHSTTCPISAAAYHEVMRFEQKGLLPIFMVKVREARPFSLKLADSLHVAHASPQVILVKENHVLWHTSHGSITEQSLVEAVSKYV</sequence>
<gene>
    <name evidence="1" type="ORF">BM613_01695</name>
</gene>
<dbReference type="Pfam" id="PF11009">
    <property type="entry name" value="BrxC"/>
    <property type="match status" value="1"/>
</dbReference>
<dbReference type="Proteomes" id="UP000245380">
    <property type="component" value="Unassembled WGS sequence"/>
</dbReference>
<protein>
    <recommendedName>
        <fullName evidence="3">General stress protein</fullName>
    </recommendedName>
</protein>
<evidence type="ECO:0000313" key="2">
    <source>
        <dbReference type="Proteomes" id="UP000245380"/>
    </source>
</evidence>
<dbReference type="Gene3D" id="3.40.30.10">
    <property type="entry name" value="Glutaredoxin"/>
    <property type="match status" value="1"/>
</dbReference>
<dbReference type="EMBL" id="MPDK01000002">
    <property type="protein sequence ID" value="PWI58830.1"/>
    <property type="molecule type" value="Genomic_DNA"/>
</dbReference>
<name>A0A2U3DC23_SULT2</name>